<feature type="transmembrane region" description="Helical" evidence="2">
    <location>
        <begin position="211"/>
        <end position="235"/>
    </location>
</feature>
<dbReference type="Pfam" id="PF11361">
    <property type="entry name" value="DUF3159"/>
    <property type="match status" value="1"/>
</dbReference>
<reference evidence="3 4" key="1">
    <citation type="journal article" date="2019" name="Int. J. Syst. Evol. Microbiol.">
        <title>The Global Catalogue of Microorganisms (GCM) 10K type strain sequencing project: providing services to taxonomists for standard genome sequencing and annotation.</title>
        <authorList>
            <consortium name="The Broad Institute Genomics Platform"/>
            <consortium name="The Broad Institute Genome Sequencing Center for Infectious Disease"/>
            <person name="Wu L."/>
            <person name="Ma J."/>
        </authorList>
    </citation>
    <scope>NUCLEOTIDE SEQUENCE [LARGE SCALE GENOMIC DNA]</scope>
    <source>
        <strain evidence="3 4">JCM 13022</strain>
    </source>
</reference>
<feature type="transmembrane region" description="Helical" evidence="2">
    <location>
        <begin position="132"/>
        <end position="153"/>
    </location>
</feature>
<sequence length="304" mass="32758">MSAPDREPDRTGEPDETDGSEVARSGSDPGAQADDSGAPGDRDAGADRAPTMLEQMGGVSGLIYSGIPVVVFVLANAMFGLMPAIWIALGSAVAITVARIVRKEPVQPAISGFLGVAIAAFIAYRTGEAKGFFLFGIWTSVVYFSVLMLSVLVRWPLAGVVWNALNGTGMDWRKDKPSRRGYDIATLALAAVFAARFIVQRWLYDEDHTGWLAFAKIAMGYPLYGLALLVVVWAVRRSDRRLKHLRENRERTDAEIEAELRAKYDRPAHDTSARDTSGAVPTGAVSTGAGRAVSDDESSDTPPR</sequence>
<feature type="transmembrane region" description="Helical" evidence="2">
    <location>
        <begin position="84"/>
        <end position="101"/>
    </location>
</feature>
<feature type="compositionally biased region" description="Basic and acidic residues" evidence="1">
    <location>
        <begin position="1"/>
        <end position="13"/>
    </location>
</feature>
<gene>
    <name evidence="3" type="ORF">GCM10009675_31870</name>
</gene>
<comment type="caution">
    <text evidence="3">The sequence shown here is derived from an EMBL/GenBank/DDBJ whole genome shotgun (WGS) entry which is preliminary data.</text>
</comment>
<dbReference type="Proteomes" id="UP001500467">
    <property type="component" value="Unassembled WGS sequence"/>
</dbReference>
<evidence type="ECO:0008006" key="5">
    <source>
        <dbReference type="Google" id="ProtNLM"/>
    </source>
</evidence>
<feature type="transmembrane region" description="Helical" evidence="2">
    <location>
        <begin position="58"/>
        <end position="78"/>
    </location>
</feature>
<name>A0ABN1VFR1_9PSEU</name>
<feature type="region of interest" description="Disordered" evidence="1">
    <location>
        <begin position="257"/>
        <end position="304"/>
    </location>
</feature>
<dbReference type="RefSeq" id="WP_253853838.1">
    <property type="nucleotide sequence ID" value="NZ_BAAALM010000010.1"/>
</dbReference>
<evidence type="ECO:0000313" key="3">
    <source>
        <dbReference type="EMBL" id="GAA1209299.1"/>
    </source>
</evidence>
<evidence type="ECO:0000256" key="2">
    <source>
        <dbReference type="SAM" id="Phobius"/>
    </source>
</evidence>
<dbReference type="EMBL" id="BAAALM010000010">
    <property type="protein sequence ID" value="GAA1209299.1"/>
    <property type="molecule type" value="Genomic_DNA"/>
</dbReference>
<organism evidence="3 4">
    <name type="scientific">Prauserella alba</name>
    <dbReference type="NCBI Taxonomy" id="176898"/>
    <lineage>
        <taxon>Bacteria</taxon>
        <taxon>Bacillati</taxon>
        <taxon>Actinomycetota</taxon>
        <taxon>Actinomycetes</taxon>
        <taxon>Pseudonocardiales</taxon>
        <taxon>Pseudonocardiaceae</taxon>
        <taxon>Prauserella</taxon>
    </lineage>
</organism>
<evidence type="ECO:0000313" key="4">
    <source>
        <dbReference type="Proteomes" id="UP001500467"/>
    </source>
</evidence>
<protein>
    <recommendedName>
        <fullName evidence="5">DUF3159 domain-containing protein</fullName>
    </recommendedName>
</protein>
<feature type="compositionally biased region" description="Basic and acidic residues" evidence="1">
    <location>
        <begin position="257"/>
        <end position="273"/>
    </location>
</feature>
<keyword evidence="4" id="KW-1185">Reference proteome</keyword>
<feature type="compositionally biased region" description="Acidic residues" evidence="1">
    <location>
        <begin position="295"/>
        <end position="304"/>
    </location>
</feature>
<keyword evidence="2" id="KW-0812">Transmembrane</keyword>
<feature type="transmembrane region" description="Helical" evidence="2">
    <location>
        <begin position="181"/>
        <end position="199"/>
    </location>
</feature>
<proteinExistence type="predicted"/>
<keyword evidence="2" id="KW-0472">Membrane</keyword>
<accession>A0ABN1VFR1</accession>
<evidence type="ECO:0000256" key="1">
    <source>
        <dbReference type="SAM" id="MobiDB-lite"/>
    </source>
</evidence>
<feature type="region of interest" description="Disordered" evidence="1">
    <location>
        <begin position="1"/>
        <end position="48"/>
    </location>
</feature>
<keyword evidence="2" id="KW-1133">Transmembrane helix</keyword>
<feature type="transmembrane region" description="Helical" evidence="2">
    <location>
        <begin position="108"/>
        <end position="126"/>
    </location>
</feature>
<dbReference type="InterPro" id="IPR016566">
    <property type="entry name" value="UCP010219"/>
</dbReference>